<dbReference type="RefSeq" id="WP_353498778.1">
    <property type="nucleotide sequence ID" value="NZ_CP115921.1"/>
</dbReference>
<name>A0AAU8BP93_9VIBR</name>
<gene>
    <name evidence="1" type="ORF">PG915_20080</name>
</gene>
<dbReference type="AlphaFoldDB" id="A0AAU8BP93"/>
<sequence length="57" mass="6514">MSKLIAYLVVILGVLIASYHPKEVEAIIGFDAFNNVRMMMREMEAGFERVIRVLQSL</sequence>
<dbReference type="EMBL" id="CP115921">
    <property type="protein sequence ID" value="XCD17597.1"/>
    <property type="molecule type" value="Genomic_DNA"/>
</dbReference>
<evidence type="ECO:0000313" key="1">
    <source>
        <dbReference type="EMBL" id="XCD17597.1"/>
    </source>
</evidence>
<organism evidence="1">
    <name type="scientific">Vibrio chaetopteri</name>
    <dbReference type="NCBI Taxonomy" id="3016528"/>
    <lineage>
        <taxon>Bacteria</taxon>
        <taxon>Pseudomonadati</taxon>
        <taxon>Pseudomonadota</taxon>
        <taxon>Gammaproteobacteria</taxon>
        <taxon>Vibrionales</taxon>
        <taxon>Vibrionaceae</taxon>
        <taxon>Vibrio</taxon>
    </lineage>
</organism>
<dbReference type="KEGG" id="vck:PG915_20080"/>
<accession>A0AAU8BP93</accession>
<reference evidence="1" key="1">
    <citation type="submission" date="2023-01" db="EMBL/GenBank/DDBJ databases">
        <title>Vibrio sp. CB1-14 genome sequencing.</title>
        <authorList>
            <person name="Otstavnykh N."/>
            <person name="Isaeva M."/>
            <person name="Meleshko D."/>
        </authorList>
    </citation>
    <scope>NUCLEOTIDE SEQUENCE</scope>
    <source>
        <strain evidence="1">CB1-14</strain>
    </source>
</reference>
<proteinExistence type="predicted"/>
<protein>
    <submittedName>
        <fullName evidence="1">Uncharacterized protein</fullName>
    </submittedName>
</protein>